<dbReference type="InterPro" id="IPR050483">
    <property type="entry name" value="CoA-transferase_III_domain"/>
</dbReference>
<feature type="region of interest" description="Disordered" evidence="2">
    <location>
        <begin position="331"/>
        <end position="354"/>
    </location>
</feature>
<dbReference type="RefSeq" id="WP_014212160.1">
    <property type="nucleotide sequence ID" value="NC_016604.1"/>
</dbReference>
<evidence type="ECO:0000313" key="3">
    <source>
        <dbReference type="EMBL" id="AEV74407.1"/>
    </source>
</evidence>
<dbReference type="InterPro" id="IPR023606">
    <property type="entry name" value="CoA-Trfase_III_dom_1_sf"/>
</dbReference>
<dbReference type="InterPro" id="IPR044855">
    <property type="entry name" value="CoA-Trfase_III_dom3_sf"/>
</dbReference>
<feature type="compositionally biased region" description="Basic and acidic residues" evidence="2">
    <location>
        <begin position="331"/>
        <end position="347"/>
    </location>
</feature>
<dbReference type="Gene3D" id="3.30.1540.10">
    <property type="entry name" value="formyl-coa transferase, domain 3"/>
    <property type="match status" value="1"/>
</dbReference>
<dbReference type="GO" id="GO:0008410">
    <property type="term" value="F:CoA-transferase activity"/>
    <property type="evidence" value="ECO:0007669"/>
    <property type="project" value="TreeGrafter"/>
</dbReference>
<dbReference type="Pfam" id="PF02515">
    <property type="entry name" value="CoA_transf_3"/>
    <property type="match status" value="1"/>
</dbReference>
<organism evidence="3 4">
    <name type="scientific">Mycolicibacterium rhodesiae (strain NBB3)</name>
    <name type="common">Mycobacterium rhodesiae</name>
    <dbReference type="NCBI Taxonomy" id="710685"/>
    <lineage>
        <taxon>Bacteria</taxon>
        <taxon>Bacillati</taxon>
        <taxon>Actinomycetota</taxon>
        <taxon>Actinomycetes</taxon>
        <taxon>Mycobacteriales</taxon>
        <taxon>Mycobacteriaceae</taxon>
        <taxon>Mycolicibacterium</taxon>
    </lineage>
</organism>
<dbReference type="PATRIC" id="fig|710685.3.peg.3912"/>
<dbReference type="KEGG" id="mrh:MycrhN_3897"/>
<dbReference type="HOGENOM" id="CLU_033975_0_0_11"/>
<evidence type="ECO:0000313" key="4">
    <source>
        <dbReference type="Proteomes" id="UP000005442"/>
    </source>
</evidence>
<accession>G8RXI3</accession>
<evidence type="ECO:0000256" key="2">
    <source>
        <dbReference type="SAM" id="MobiDB-lite"/>
    </source>
</evidence>
<keyword evidence="1 3" id="KW-0808">Transferase</keyword>
<proteinExistence type="predicted"/>
<dbReference type="SUPFAM" id="SSF89796">
    <property type="entry name" value="CoA-transferase family III (CaiB/BaiF)"/>
    <property type="match status" value="1"/>
</dbReference>
<dbReference type="STRING" id="710685.MycrhN_3897"/>
<dbReference type="Proteomes" id="UP000005442">
    <property type="component" value="Chromosome"/>
</dbReference>
<reference evidence="3 4" key="1">
    <citation type="submission" date="2011-12" db="EMBL/GenBank/DDBJ databases">
        <title>Complete sequence of Mycobacterium rhodesiae NBB3.</title>
        <authorList>
            <consortium name="US DOE Joint Genome Institute"/>
            <person name="Lucas S."/>
            <person name="Han J."/>
            <person name="Lapidus A."/>
            <person name="Cheng J.-F."/>
            <person name="Goodwin L."/>
            <person name="Pitluck S."/>
            <person name="Peters L."/>
            <person name="Mikhailova N."/>
            <person name="Gu W."/>
            <person name="Detter J.C."/>
            <person name="Han C."/>
            <person name="Tapia R."/>
            <person name="Land M."/>
            <person name="Hauser L."/>
            <person name="Kyrpides N."/>
            <person name="Ivanova N."/>
            <person name="Pagani I."/>
            <person name="Mattes T."/>
            <person name="Holmes A."/>
            <person name="Rutledge P."/>
            <person name="Paulsen I."/>
            <person name="Coleman N."/>
            <person name="Woyke T."/>
        </authorList>
    </citation>
    <scope>NUCLEOTIDE SEQUENCE [LARGE SCALE GENOMIC DNA]</scope>
    <source>
        <strain evidence="3 4">NBB3</strain>
    </source>
</reference>
<dbReference type="AlphaFoldDB" id="G8RXI3"/>
<dbReference type="PANTHER" id="PTHR48207:SF3">
    <property type="entry name" value="SUCCINATE--HYDROXYMETHYLGLUTARATE COA-TRANSFERASE"/>
    <property type="match status" value="1"/>
</dbReference>
<sequence length="354" mass="37711">MTQLSGPLSGIRILEVGVMLAGPYATMLLADLGAEVIKIEPPGGEISRQVSDSYFASLNRNKQSVVLDLRSDEGRRRLGELVADSHALLVNMKPSAIKRLGLTYDALRQFNDRIVCVALTGFGLNGGDDPAFDYVIQAATGVAAMTGHPDDPPTLPGYSSADNSTGLTAALGLLAQIVSGRGGQVDVSLRDVMFSQLNYRASAYLNDGAEPQRYPFGAHSYYVPAQLFATADGYLALFITHDSFWKSFATEAGIEGFETMAERVAHRDAVLTAVAAALATDTAKGWEARLRPLGIPAAAVQTLPEALETTPEVVVTAGDFRLVGSPIRIDGYDPDYRPPPRLDEHADAPSAQSS</sequence>
<dbReference type="PANTHER" id="PTHR48207">
    <property type="entry name" value="SUCCINATE--HYDROXYMETHYLGLUTARATE COA-TRANSFERASE"/>
    <property type="match status" value="1"/>
</dbReference>
<name>G8RXI3_MYCRN</name>
<dbReference type="EMBL" id="CP003169">
    <property type="protein sequence ID" value="AEV74407.1"/>
    <property type="molecule type" value="Genomic_DNA"/>
</dbReference>
<dbReference type="eggNOG" id="COG1804">
    <property type="taxonomic scope" value="Bacteria"/>
</dbReference>
<protein>
    <submittedName>
        <fullName evidence="3">Putative acyl-CoA transferase/carnitine dehydratase</fullName>
    </submittedName>
</protein>
<dbReference type="InterPro" id="IPR003673">
    <property type="entry name" value="CoA-Trfase_fam_III"/>
</dbReference>
<dbReference type="OrthoDB" id="9797653at2"/>
<evidence type="ECO:0000256" key="1">
    <source>
        <dbReference type="ARBA" id="ARBA00022679"/>
    </source>
</evidence>
<gene>
    <name evidence="3" type="ordered locus">MycrhN_3897</name>
</gene>
<keyword evidence="4" id="KW-1185">Reference proteome</keyword>
<dbReference type="Gene3D" id="3.40.50.10540">
    <property type="entry name" value="Crotonobetainyl-coa:carnitine coa-transferase, domain 1"/>
    <property type="match status" value="1"/>
</dbReference>